<gene>
    <name evidence="1" type="ORF">FHS49_002639</name>
</gene>
<dbReference type="GO" id="GO:0005506">
    <property type="term" value="F:iron ion binding"/>
    <property type="evidence" value="ECO:0007669"/>
    <property type="project" value="UniProtKB-ARBA"/>
</dbReference>
<dbReference type="PANTHER" id="PTHR20883:SF46">
    <property type="entry name" value="PHYTANOYL-COA HYDROXYLASE"/>
    <property type="match status" value="1"/>
</dbReference>
<name>A0A7W9EG23_9SPHN</name>
<dbReference type="Pfam" id="PF05721">
    <property type="entry name" value="PhyH"/>
    <property type="match status" value="1"/>
</dbReference>
<dbReference type="EMBL" id="JACIJC010000004">
    <property type="protein sequence ID" value="MBB5686615.1"/>
    <property type="molecule type" value="Genomic_DNA"/>
</dbReference>
<dbReference type="Proteomes" id="UP000549617">
    <property type="component" value="Unassembled WGS sequence"/>
</dbReference>
<dbReference type="SUPFAM" id="SSF51197">
    <property type="entry name" value="Clavaminate synthase-like"/>
    <property type="match status" value="1"/>
</dbReference>
<accession>A0A7W9EG23</accession>
<dbReference type="GO" id="GO:0016706">
    <property type="term" value="F:2-oxoglutarate-dependent dioxygenase activity"/>
    <property type="evidence" value="ECO:0007669"/>
    <property type="project" value="UniProtKB-ARBA"/>
</dbReference>
<dbReference type="Gene3D" id="2.60.120.620">
    <property type="entry name" value="q2cbj1_9rhob like domain"/>
    <property type="match status" value="1"/>
</dbReference>
<organism evidence="1 2">
    <name type="scientific">Sphingobium boeckii</name>
    <dbReference type="NCBI Taxonomy" id="1082345"/>
    <lineage>
        <taxon>Bacteria</taxon>
        <taxon>Pseudomonadati</taxon>
        <taxon>Pseudomonadota</taxon>
        <taxon>Alphaproteobacteria</taxon>
        <taxon>Sphingomonadales</taxon>
        <taxon>Sphingomonadaceae</taxon>
        <taxon>Sphingobium</taxon>
    </lineage>
</organism>
<comment type="caution">
    <text evidence="1">The sequence shown here is derived from an EMBL/GenBank/DDBJ whole genome shotgun (WGS) entry which is preliminary data.</text>
</comment>
<protein>
    <submittedName>
        <fullName evidence="1">Ectoine hydroxylase-related dioxygenase (Phytanoyl-CoA dioxygenase family)</fullName>
    </submittedName>
</protein>
<dbReference type="RefSeq" id="WP_184019207.1">
    <property type="nucleotide sequence ID" value="NZ_JACIJC010000004.1"/>
</dbReference>
<sequence>MMDYPDQRAQFAQEGYAVFERVLEGPLLDLLRAQCTEVIAREDARLDGLGVEVDGISHKGKRYFAGECQRSQPALRTMLYSDTMADICRATLGDDAYFFYDQYVVKGASKGLPFSWHQDSGYVVGNGGPADHKPYLTCWCTLDDTTVANGTVRILPFSQAPATRDGIVPHERQPGSNDLVGYSGEAEGVTLEVPAGSVVAFSSLALHATGANTTDKMRRVYLAQYSPEAILNPGTKHLRRNAVPFLRGGTKVMVG</sequence>
<keyword evidence="1" id="KW-0560">Oxidoreductase</keyword>
<evidence type="ECO:0000313" key="2">
    <source>
        <dbReference type="Proteomes" id="UP000549617"/>
    </source>
</evidence>
<keyword evidence="1" id="KW-0223">Dioxygenase</keyword>
<evidence type="ECO:0000313" key="1">
    <source>
        <dbReference type="EMBL" id="MBB5686615.1"/>
    </source>
</evidence>
<dbReference type="PANTHER" id="PTHR20883">
    <property type="entry name" value="PHYTANOYL-COA DIOXYGENASE DOMAIN CONTAINING 1"/>
    <property type="match status" value="1"/>
</dbReference>
<proteinExistence type="predicted"/>
<dbReference type="InterPro" id="IPR008775">
    <property type="entry name" value="Phytyl_CoA_dOase-like"/>
</dbReference>
<reference evidence="1 2" key="1">
    <citation type="submission" date="2020-08" db="EMBL/GenBank/DDBJ databases">
        <title>Genomic Encyclopedia of Type Strains, Phase IV (KMG-IV): sequencing the most valuable type-strain genomes for metagenomic binning, comparative biology and taxonomic classification.</title>
        <authorList>
            <person name="Goeker M."/>
        </authorList>
    </citation>
    <scope>NUCLEOTIDE SEQUENCE [LARGE SCALE GENOMIC DNA]</scope>
    <source>
        <strain evidence="1 2">DSM 25079</strain>
    </source>
</reference>
<keyword evidence="2" id="KW-1185">Reference proteome</keyword>
<dbReference type="AlphaFoldDB" id="A0A7W9EG23"/>